<evidence type="ECO:0000259" key="1">
    <source>
        <dbReference type="Pfam" id="PF14479"/>
    </source>
</evidence>
<reference evidence="2 3" key="1">
    <citation type="submission" date="2024-09" db="EMBL/GenBank/DDBJ databases">
        <title>Rethinking Asexuality: The Enigmatic Case of Functional Sexual Genes in Lepraria (Stereocaulaceae).</title>
        <authorList>
            <person name="Doellman M."/>
            <person name="Sun Y."/>
            <person name="Barcenas-Pena A."/>
            <person name="Lumbsch H.T."/>
            <person name="Grewe F."/>
        </authorList>
    </citation>
    <scope>NUCLEOTIDE SEQUENCE [LARGE SCALE GENOMIC DNA]</scope>
    <source>
        <strain evidence="2 3">Grewe 0041</strain>
    </source>
</reference>
<protein>
    <recommendedName>
        <fullName evidence="1">Prion-inhibition and propagation HeLo domain-containing protein</fullName>
    </recommendedName>
</protein>
<comment type="caution">
    <text evidence="2">The sequence shown here is derived from an EMBL/GenBank/DDBJ whole genome shotgun (WGS) entry which is preliminary data.</text>
</comment>
<dbReference type="EMBL" id="JBHFEH010000007">
    <property type="protein sequence ID" value="KAL2056668.1"/>
    <property type="molecule type" value="Genomic_DNA"/>
</dbReference>
<proteinExistence type="predicted"/>
<evidence type="ECO:0000313" key="3">
    <source>
        <dbReference type="Proteomes" id="UP001590951"/>
    </source>
</evidence>
<dbReference type="InterPro" id="IPR038305">
    <property type="entry name" value="HeLo_sf"/>
</dbReference>
<feature type="domain" description="Prion-inhibition and propagation HeLo" evidence="1">
    <location>
        <begin position="6"/>
        <end position="208"/>
    </location>
</feature>
<dbReference type="Gene3D" id="1.20.120.1020">
    <property type="entry name" value="Prion-inhibition and propagation, HeLo domain"/>
    <property type="match status" value="1"/>
</dbReference>
<keyword evidence="3" id="KW-1185">Reference proteome</keyword>
<dbReference type="PANTHER" id="PTHR37542:SF3">
    <property type="entry name" value="PRION-INHIBITION AND PROPAGATION HELO DOMAIN-CONTAINING PROTEIN"/>
    <property type="match status" value="1"/>
</dbReference>
<sequence>MMEPVGFAIGFAGLAGAFTACVDCFEYIQLGRQFGRDYGKCLLKLDAAKVRISRWGAAMGLGPEPYLKQQISASDEELRLAQNLLEQIMESFKDAERISERFKKHSTVQKTRIDDLLVYNANFDLDPSYQRLHLTMRELANQRQRGTSVRKKTSWALYEKRRFDTMIEDITGFVGELVELFPAIQEDQRALCKAEASAIRETQDLTLLNTIVSEDDSLLAAEVKKEMNSRGSNFTDWKAEGYSKMWAGDDNAFGVESKSHNFTRFTVSDHSDVHLGNVNRGA</sequence>
<gene>
    <name evidence="2" type="ORF">ABVK25_003062</name>
</gene>
<dbReference type="InterPro" id="IPR029498">
    <property type="entry name" value="HeLo_dom"/>
</dbReference>
<name>A0ABR4BFQ2_9LECA</name>
<dbReference type="PANTHER" id="PTHR37542">
    <property type="entry name" value="HELO DOMAIN-CONTAINING PROTEIN-RELATED"/>
    <property type="match status" value="1"/>
</dbReference>
<evidence type="ECO:0000313" key="2">
    <source>
        <dbReference type="EMBL" id="KAL2056668.1"/>
    </source>
</evidence>
<dbReference type="Proteomes" id="UP001590951">
    <property type="component" value="Unassembled WGS sequence"/>
</dbReference>
<accession>A0ABR4BFQ2</accession>
<organism evidence="2 3">
    <name type="scientific">Lepraria finkii</name>
    <dbReference type="NCBI Taxonomy" id="1340010"/>
    <lineage>
        <taxon>Eukaryota</taxon>
        <taxon>Fungi</taxon>
        <taxon>Dikarya</taxon>
        <taxon>Ascomycota</taxon>
        <taxon>Pezizomycotina</taxon>
        <taxon>Lecanoromycetes</taxon>
        <taxon>OSLEUM clade</taxon>
        <taxon>Lecanoromycetidae</taxon>
        <taxon>Lecanorales</taxon>
        <taxon>Lecanorineae</taxon>
        <taxon>Stereocaulaceae</taxon>
        <taxon>Lepraria</taxon>
    </lineage>
</organism>
<dbReference type="Pfam" id="PF14479">
    <property type="entry name" value="HeLo"/>
    <property type="match status" value="1"/>
</dbReference>